<evidence type="ECO:0000313" key="4">
    <source>
        <dbReference type="Proteomes" id="UP000007350"/>
    </source>
</evidence>
<accession>K2NFX1</accession>
<keyword evidence="3" id="KW-0645">Protease</keyword>
<dbReference type="InterPro" id="IPR027268">
    <property type="entry name" value="Peptidase_M4/M1_CTD_sf"/>
</dbReference>
<dbReference type="GO" id="GO:0005615">
    <property type="term" value="C:extracellular space"/>
    <property type="evidence" value="ECO:0007669"/>
    <property type="project" value="TreeGrafter"/>
</dbReference>
<proteinExistence type="predicted"/>
<feature type="domain" description="Peptidase M1 membrane alanine aminopeptidase" evidence="2">
    <location>
        <begin position="388"/>
        <end position="573"/>
    </location>
</feature>
<dbReference type="GO" id="GO:0006508">
    <property type="term" value="P:proteolysis"/>
    <property type="evidence" value="ECO:0007669"/>
    <property type="project" value="TreeGrafter"/>
</dbReference>
<dbReference type="GO" id="GO:0016020">
    <property type="term" value="C:membrane"/>
    <property type="evidence" value="ECO:0007669"/>
    <property type="project" value="TreeGrafter"/>
</dbReference>
<name>K2NFX1_TRYCR</name>
<dbReference type="GO" id="GO:0008270">
    <property type="term" value="F:zinc ion binding"/>
    <property type="evidence" value="ECO:0007669"/>
    <property type="project" value="InterPro"/>
</dbReference>
<dbReference type="GO" id="GO:0043171">
    <property type="term" value="P:peptide catabolic process"/>
    <property type="evidence" value="ECO:0007669"/>
    <property type="project" value="TreeGrafter"/>
</dbReference>
<dbReference type="OrthoDB" id="263805at2759"/>
<evidence type="ECO:0000259" key="2">
    <source>
        <dbReference type="Pfam" id="PF01433"/>
    </source>
</evidence>
<dbReference type="Gene3D" id="1.10.390.10">
    <property type="entry name" value="Neutral Protease Domain 2"/>
    <property type="match status" value="1"/>
</dbReference>
<organism evidence="3 4">
    <name type="scientific">Trypanosoma cruzi marinkellei</name>
    <dbReference type="NCBI Taxonomy" id="85056"/>
    <lineage>
        <taxon>Eukaryota</taxon>
        <taxon>Discoba</taxon>
        <taxon>Euglenozoa</taxon>
        <taxon>Kinetoplastea</taxon>
        <taxon>Metakinetoplastina</taxon>
        <taxon>Trypanosomatida</taxon>
        <taxon>Trypanosomatidae</taxon>
        <taxon>Trypanosoma</taxon>
        <taxon>Schizotrypanum</taxon>
    </lineage>
</organism>
<keyword evidence="3" id="KW-0031">Aminopeptidase</keyword>
<feature type="region of interest" description="Disordered" evidence="1">
    <location>
        <begin position="124"/>
        <end position="167"/>
    </location>
</feature>
<dbReference type="Proteomes" id="UP000007350">
    <property type="component" value="Unassembled WGS sequence"/>
</dbReference>
<evidence type="ECO:0000256" key="1">
    <source>
        <dbReference type="SAM" id="MobiDB-lite"/>
    </source>
</evidence>
<dbReference type="GO" id="GO:0042277">
    <property type="term" value="F:peptide binding"/>
    <property type="evidence" value="ECO:0007669"/>
    <property type="project" value="TreeGrafter"/>
</dbReference>
<dbReference type="GO" id="GO:0005737">
    <property type="term" value="C:cytoplasm"/>
    <property type="evidence" value="ECO:0007669"/>
    <property type="project" value="TreeGrafter"/>
</dbReference>
<feature type="compositionally biased region" description="Basic and acidic residues" evidence="1">
    <location>
        <begin position="144"/>
        <end position="167"/>
    </location>
</feature>
<evidence type="ECO:0000313" key="3">
    <source>
        <dbReference type="EMBL" id="EKF38200.1"/>
    </source>
</evidence>
<dbReference type="SUPFAM" id="SSF63737">
    <property type="entry name" value="Leukotriene A4 hydrolase N-terminal domain"/>
    <property type="match status" value="1"/>
</dbReference>
<dbReference type="PANTHER" id="PTHR11533:SF299">
    <property type="entry name" value="AMINOPEPTIDASE"/>
    <property type="match status" value="1"/>
</dbReference>
<keyword evidence="3" id="KW-0378">Hydrolase</keyword>
<dbReference type="Gene3D" id="2.60.40.1730">
    <property type="entry name" value="tricorn interacting facor f3 domain"/>
    <property type="match status" value="1"/>
</dbReference>
<dbReference type="PANTHER" id="PTHR11533">
    <property type="entry name" value="PROTEASE M1 ZINC METALLOPROTEASE"/>
    <property type="match status" value="1"/>
</dbReference>
<gene>
    <name evidence="3" type="ORF">MOQ_001593</name>
</gene>
<dbReference type="GO" id="GO:0070006">
    <property type="term" value="F:metalloaminopeptidase activity"/>
    <property type="evidence" value="ECO:0007669"/>
    <property type="project" value="TreeGrafter"/>
</dbReference>
<sequence length="618" mass="68522">MQYWHPTHCTLQLNFLQSASQRDDGRTLLMAGDVYTGRSIIRYVRRSVSSTTMDEEFPALRLENKDGLHFHAITASTHVHPKAKPLVLHSIKVHPQHNDAETLKVLKVVESDFDKDEKGGMACDEQYNLTSKGGNPRGKKTKGKLHDANETERQGSHDSYDKQRGRLDPGSKHVFFEGAASMPAGSIVTLEIAFSGRIQGWDQGGIYVNDNPEIVKTTAAAAVATNYSVLLTHFEVALARLAFPCPDDSQCYRLIWHLQSLQLPLNYSVVVSNTAKLSEKAMGRKGTQHNFSSVGPLPAYVLAFAAFSGSMEVVEETLFLHGPSMHNAEGQNLSHSTVEKTIPLRIVASTSSGVTLDTLRQIAGTVREAVNLLENFFASPLPLQQMPFSNAFEWQEEVLTIVVAPTMPYISGMEHHGCIFLNEAIYRSFSRDGTVKGTIRRPTTEPNGTHEASRVALIVHELAHHWVGNTLGMPFVLKEGICLLLEQWFGDVIVGKPMRSIRPSDDSIVSDTAGSSRKVTSRIKTTSTSPVVVVDTEKGKEFTEYSYQQALNTLRDVVRGMGFNTFKKRMRHIYQTEVMGCNENIGMMDGRNCGDLVLAPYVTSKQFLKYMEASSEIV</sequence>
<keyword evidence="4" id="KW-1185">Reference proteome</keyword>
<protein>
    <submittedName>
        <fullName evidence="3">Aminopeptidase, putative,metallo-peptidase, clan MA(E), family M1, putative</fullName>
    </submittedName>
</protein>
<comment type="caution">
    <text evidence="3">The sequence shown here is derived from an EMBL/GenBank/DDBJ whole genome shotgun (WGS) entry which is preliminary data.</text>
</comment>
<dbReference type="AlphaFoldDB" id="K2NFX1"/>
<dbReference type="SUPFAM" id="SSF55486">
    <property type="entry name" value="Metalloproteases ('zincins'), catalytic domain"/>
    <property type="match status" value="1"/>
</dbReference>
<dbReference type="Pfam" id="PF01433">
    <property type="entry name" value="Peptidase_M1"/>
    <property type="match status" value="1"/>
</dbReference>
<reference evidence="3 4" key="1">
    <citation type="journal article" date="2012" name="BMC Genomics">
        <title>Comparative genomic analysis of human infective Trypanosoma cruzi lineages with the bat-restricted subspecies T. cruzi marinkellei.</title>
        <authorList>
            <person name="Franzen O."/>
            <person name="Talavera-Lopez C."/>
            <person name="Ochaya S."/>
            <person name="Butler C.E."/>
            <person name="Messenger L.A."/>
            <person name="Lewis M.D."/>
            <person name="Llewellyn M.S."/>
            <person name="Marinkelle C.J."/>
            <person name="Tyler K.M."/>
            <person name="Miles M.A."/>
            <person name="Andersson B."/>
        </authorList>
    </citation>
    <scope>NUCLEOTIDE SEQUENCE [LARGE SCALE GENOMIC DNA]</scope>
    <source>
        <strain evidence="3 4">B7</strain>
    </source>
</reference>
<dbReference type="InterPro" id="IPR042097">
    <property type="entry name" value="Aminopeptidase_N-like_N_sf"/>
</dbReference>
<dbReference type="EMBL" id="AHKC01006917">
    <property type="protein sequence ID" value="EKF38200.1"/>
    <property type="molecule type" value="Genomic_DNA"/>
</dbReference>
<dbReference type="InterPro" id="IPR050344">
    <property type="entry name" value="Peptidase_M1_aminopeptidases"/>
</dbReference>
<dbReference type="InterPro" id="IPR014782">
    <property type="entry name" value="Peptidase_M1_dom"/>
</dbReference>